<name>A0A2N3LL85_9BACI</name>
<proteinExistence type="predicted"/>
<gene>
    <name evidence="1" type="ORF">CWO92_08880</name>
</gene>
<sequence>MYYPSYRSESPRVMTVIGTAQLSQKPDTVTIHLEIMTENQQLQQAQQENAFKMNRVIQALLQAGLTKENIQTSSYIIHPKYDYADGKQVFKGYQVFNSIMVRIKNLNQAGQMIDIAVQNGVNQVSNIQFSIENHHRFYREALSNALINAVSKAQTIAETLKVKMDPIPMKIVEEMHEMSHLMQKFAVVENSMSTPIEPGEIVIQAKVEVQMEFYG</sequence>
<dbReference type="OrthoDB" id="9785192at2"/>
<evidence type="ECO:0000313" key="2">
    <source>
        <dbReference type="Proteomes" id="UP000233440"/>
    </source>
</evidence>
<dbReference type="Proteomes" id="UP000233440">
    <property type="component" value="Unassembled WGS sequence"/>
</dbReference>
<comment type="caution">
    <text evidence="1">The sequence shown here is derived from an EMBL/GenBank/DDBJ whole genome shotgun (WGS) entry which is preliminary data.</text>
</comment>
<dbReference type="Gene3D" id="3.30.110.170">
    <property type="entry name" value="Protein of unknown function (DUF541), domain 1"/>
    <property type="match status" value="1"/>
</dbReference>
<dbReference type="InterPro" id="IPR007497">
    <property type="entry name" value="SIMPL/DUF541"/>
</dbReference>
<keyword evidence="2" id="KW-1185">Reference proteome</keyword>
<evidence type="ECO:0008006" key="3">
    <source>
        <dbReference type="Google" id="ProtNLM"/>
    </source>
</evidence>
<dbReference type="GO" id="GO:0006974">
    <property type="term" value="P:DNA damage response"/>
    <property type="evidence" value="ECO:0007669"/>
    <property type="project" value="TreeGrafter"/>
</dbReference>
<reference evidence="1 2" key="1">
    <citation type="submission" date="2017-11" db="EMBL/GenBank/DDBJ databases">
        <title>Bacillus camelliae sp. nov., isolated from pu'er tea.</title>
        <authorList>
            <person name="Niu L."/>
        </authorList>
    </citation>
    <scope>NUCLEOTIDE SEQUENCE [LARGE SCALE GENOMIC DNA]</scope>
    <source>
        <strain evidence="1 2">7578-1</strain>
    </source>
</reference>
<protein>
    <recommendedName>
        <fullName evidence="3">SIMPL domain-containing protein</fullName>
    </recommendedName>
</protein>
<dbReference type="AlphaFoldDB" id="A0A2N3LL85"/>
<dbReference type="RefSeq" id="WP_101353855.1">
    <property type="nucleotide sequence ID" value="NZ_PIQO01000005.1"/>
</dbReference>
<dbReference type="InterPro" id="IPR052022">
    <property type="entry name" value="26kDa_periplasmic_antigen"/>
</dbReference>
<evidence type="ECO:0000313" key="1">
    <source>
        <dbReference type="EMBL" id="PKR85299.1"/>
    </source>
</evidence>
<dbReference type="Gene3D" id="3.30.70.2970">
    <property type="entry name" value="Protein of unknown function (DUF541), domain 2"/>
    <property type="match status" value="1"/>
</dbReference>
<organism evidence="1 2">
    <name type="scientific">Heyndrickxia camelliae</name>
    <dbReference type="NCBI Taxonomy" id="1707093"/>
    <lineage>
        <taxon>Bacteria</taxon>
        <taxon>Bacillati</taxon>
        <taxon>Bacillota</taxon>
        <taxon>Bacilli</taxon>
        <taxon>Bacillales</taxon>
        <taxon>Bacillaceae</taxon>
        <taxon>Heyndrickxia</taxon>
    </lineage>
</organism>
<dbReference type="PANTHER" id="PTHR34387">
    <property type="entry name" value="SLR1258 PROTEIN"/>
    <property type="match status" value="1"/>
</dbReference>
<dbReference type="PANTHER" id="PTHR34387:SF1">
    <property type="entry name" value="PERIPLASMIC IMMUNOGENIC PROTEIN"/>
    <property type="match status" value="1"/>
</dbReference>
<dbReference type="Pfam" id="PF04402">
    <property type="entry name" value="SIMPL"/>
    <property type="match status" value="1"/>
</dbReference>
<accession>A0A2N3LL85</accession>
<dbReference type="EMBL" id="PIQO01000005">
    <property type="protein sequence ID" value="PKR85299.1"/>
    <property type="molecule type" value="Genomic_DNA"/>
</dbReference>